<dbReference type="EMBL" id="JAENIJ010000027">
    <property type="protein sequence ID" value="MBK1883780.1"/>
    <property type="molecule type" value="Genomic_DNA"/>
</dbReference>
<name>A0A934S641_9BACT</name>
<evidence type="ECO:0000313" key="1">
    <source>
        <dbReference type="EMBL" id="MBK1883780.1"/>
    </source>
</evidence>
<evidence type="ECO:0008006" key="3">
    <source>
        <dbReference type="Google" id="ProtNLM"/>
    </source>
</evidence>
<comment type="caution">
    <text evidence="1">The sequence shown here is derived from an EMBL/GenBank/DDBJ whole genome shotgun (WGS) entry which is preliminary data.</text>
</comment>
<sequence length="95" mass="10885">MEIYVQRPSHWKTGYHYLRSWPKPELSEKIRYAVRDKVQIASEKKAQPQKLPIAKAFAQLAKPVEVGKKITGRKRHILVDTLGNILMGTSDNLTS</sequence>
<evidence type="ECO:0000313" key="2">
    <source>
        <dbReference type="Proteomes" id="UP000603141"/>
    </source>
</evidence>
<gene>
    <name evidence="1" type="ORF">JIN85_15280</name>
</gene>
<accession>A0A934S641</accession>
<proteinExistence type="predicted"/>
<keyword evidence="2" id="KW-1185">Reference proteome</keyword>
<dbReference type="AlphaFoldDB" id="A0A934S641"/>
<reference evidence="1" key="1">
    <citation type="submission" date="2021-01" db="EMBL/GenBank/DDBJ databases">
        <title>Modified the classification status of verrucomicrobia.</title>
        <authorList>
            <person name="Feng X."/>
        </authorList>
    </citation>
    <scope>NUCLEOTIDE SEQUENCE</scope>
    <source>
        <strain evidence="1">KCTC 22041</strain>
    </source>
</reference>
<organism evidence="1 2">
    <name type="scientific">Luteolibacter pohnpeiensis</name>
    <dbReference type="NCBI Taxonomy" id="454153"/>
    <lineage>
        <taxon>Bacteria</taxon>
        <taxon>Pseudomonadati</taxon>
        <taxon>Verrucomicrobiota</taxon>
        <taxon>Verrucomicrobiia</taxon>
        <taxon>Verrucomicrobiales</taxon>
        <taxon>Verrucomicrobiaceae</taxon>
        <taxon>Luteolibacter</taxon>
    </lineage>
</organism>
<protein>
    <recommendedName>
        <fullName evidence="3">Transposase IS4-like domain-containing protein</fullName>
    </recommendedName>
</protein>
<dbReference type="Proteomes" id="UP000603141">
    <property type="component" value="Unassembled WGS sequence"/>
</dbReference>